<reference evidence="2 3" key="1">
    <citation type="submission" date="2016-10" db="EMBL/GenBank/DDBJ databases">
        <authorList>
            <person name="de Groot N.N."/>
        </authorList>
    </citation>
    <scope>NUCLEOTIDE SEQUENCE [LARGE SCALE GENOMIC DNA]</scope>
    <source>
        <strain evidence="2 3">DSM 44892</strain>
    </source>
</reference>
<evidence type="ECO:0008006" key="4">
    <source>
        <dbReference type="Google" id="ProtNLM"/>
    </source>
</evidence>
<feature type="transmembrane region" description="Helical" evidence="1">
    <location>
        <begin position="137"/>
        <end position="158"/>
    </location>
</feature>
<gene>
    <name evidence="2" type="ORF">SAMN05444695_10999</name>
</gene>
<keyword evidence="1" id="KW-1133">Transmembrane helix</keyword>
<feature type="transmembrane region" description="Helical" evidence="1">
    <location>
        <begin position="58"/>
        <end position="76"/>
    </location>
</feature>
<dbReference type="AlphaFoldDB" id="A0A1G8M486"/>
<protein>
    <recommendedName>
        <fullName evidence="4">PH domain-containing protein</fullName>
    </recommendedName>
</protein>
<dbReference type="Proteomes" id="UP000183263">
    <property type="component" value="Unassembled WGS sequence"/>
</dbReference>
<proteinExistence type="predicted"/>
<evidence type="ECO:0000313" key="2">
    <source>
        <dbReference type="EMBL" id="SDI62715.1"/>
    </source>
</evidence>
<feature type="transmembrane region" description="Helical" evidence="1">
    <location>
        <begin position="106"/>
        <end position="125"/>
    </location>
</feature>
<accession>A0A1G8M486</accession>
<dbReference type="EMBL" id="FNDN01000009">
    <property type="protein sequence ID" value="SDI62715.1"/>
    <property type="molecule type" value="Genomic_DNA"/>
</dbReference>
<name>A0A1G8M486_9NOCA</name>
<feature type="transmembrane region" description="Helical" evidence="1">
    <location>
        <begin position="26"/>
        <end position="46"/>
    </location>
</feature>
<evidence type="ECO:0000256" key="1">
    <source>
        <dbReference type="SAM" id="Phobius"/>
    </source>
</evidence>
<keyword evidence="3" id="KW-1185">Reference proteome</keyword>
<keyword evidence="1" id="KW-0472">Membrane</keyword>
<organism evidence="2 3">
    <name type="scientific">Rhodococcus triatomae</name>
    <dbReference type="NCBI Taxonomy" id="300028"/>
    <lineage>
        <taxon>Bacteria</taxon>
        <taxon>Bacillati</taxon>
        <taxon>Actinomycetota</taxon>
        <taxon>Actinomycetes</taxon>
        <taxon>Mycobacteriales</taxon>
        <taxon>Nocardiaceae</taxon>
        <taxon>Rhodococcus</taxon>
    </lineage>
</organism>
<keyword evidence="1" id="KW-0812">Transmembrane</keyword>
<evidence type="ECO:0000313" key="3">
    <source>
        <dbReference type="Proteomes" id="UP000183263"/>
    </source>
</evidence>
<sequence length="263" mass="29415">MQSSEATRPAEWPSGNWRTLRERIKLALAAVFGAVVMFVCAAGVVVMLDEGSPQSAKYFVLFGLLWVPILAFPLVYKPKANGRLAPTERTLNGSPATTIEYSSGPLTVMSILTGFVSLMMGLGAYDYSLEAESDGYGSTVIFAAIALFFGSFPLSYLLGRLRRGYIAFTTEGIHQRGWAFESFLPWDSVMGVSAGYQGFPMTLIIAYNDEGWRRRYTARLWRIDRIPPTPMMDIDYRKIGDDAALVHAFIVEQVERNRRPLRR</sequence>